<comment type="caution">
    <text evidence="3">The sequence shown here is derived from an EMBL/GenBank/DDBJ whole genome shotgun (WGS) entry which is preliminary data.</text>
</comment>
<dbReference type="PANTHER" id="PTHR33210">
    <property type="entry name" value="PROTODERMAL FACTOR 1"/>
    <property type="match status" value="1"/>
</dbReference>
<keyword evidence="2" id="KW-0732">Signal</keyword>
<proteinExistence type="predicted"/>
<dbReference type="Proteomes" id="UP001634007">
    <property type="component" value="Unassembled WGS sequence"/>
</dbReference>
<evidence type="ECO:0000256" key="2">
    <source>
        <dbReference type="SAM" id="SignalP"/>
    </source>
</evidence>
<gene>
    <name evidence="3" type="ORF">ACJRO7_006983</name>
</gene>
<feature type="signal peptide" evidence="2">
    <location>
        <begin position="1"/>
        <end position="21"/>
    </location>
</feature>
<dbReference type="AlphaFoldDB" id="A0ABD3ING2"/>
<evidence type="ECO:0000313" key="4">
    <source>
        <dbReference type="Proteomes" id="UP001634007"/>
    </source>
</evidence>
<evidence type="ECO:0000313" key="3">
    <source>
        <dbReference type="EMBL" id="KAL3715174.1"/>
    </source>
</evidence>
<dbReference type="EMBL" id="JBJKBG010000011">
    <property type="protein sequence ID" value="KAL3715174.1"/>
    <property type="molecule type" value="Genomic_DNA"/>
</dbReference>
<feature type="chain" id="PRO_5044865236" description="Protodermal factor 1" evidence="2">
    <location>
        <begin position="22"/>
        <end position="335"/>
    </location>
</feature>
<reference evidence="3 4" key="1">
    <citation type="submission" date="2024-11" db="EMBL/GenBank/DDBJ databases">
        <title>Chromosome-level genome assembly of Eucalyptus globulus Labill. provides insights into its genome evolution.</title>
        <authorList>
            <person name="Li X."/>
        </authorList>
    </citation>
    <scope>NUCLEOTIDE SEQUENCE [LARGE SCALE GENOMIC DNA]</scope>
    <source>
        <strain evidence="3">CL2024</strain>
        <tissue evidence="3">Fresh tender leaves</tissue>
    </source>
</reference>
<name>A0ABD3ING2_EUCGL</name>
<feature type="region of interest" description="Disordered" evidence="1">
    <location>
        <begin position="40"/>
        <end position="192"/>
    </location>
</feature>
<sequence>MAKQQGRSVGLFMCLCAMVAAQNLVVPVASEASFEENKNYYTPDPNIGTPPAVPRVSPPHRTSPPHGQGGTPPYRVTPTPPTQNCGNPPHVPTPSTPRRGGGGGGSGSYYNPPPSTPSGGSGGGSYYNPPPSTPSGGSGGGSYYNPPPSTPSGGGGRSYYNPPPSTPSGGGGGSYSNPPASGGTPPTPVIVSPPTTPIIIPGTPSAPTIPTPPFDPNSNPFTGTCNFWRTHPGVIWGLLGWWGTVGGTFGATSVPGFPSNLNLMQALSNTRTDGLGQLYREGTASLLNSMVNARFPYTTQQVKERFTAALGSNSAAAAQARLFRLANEGHTKPRD</sequence>
<dbReference type="PANTHER" id="PTHR33210:SF18">
    <property type="entry name" value="PROTODERMAL FACTOR 1"/>
    <property type="match status" value="1"/>
</dbReference>
<evidence type="ECO:0000256" key="1">
    <source>
        <dbReference type="SAM" id="MobiDB-lite"/>
    </source>
</evidence>
<feature type="compositionally biased region" description="Low complexity" evidence="1">
    <location>
        <begin position="175"/>
        <end position="192"/>
    </location>
</feature>
<organism evidence="3 4">
    <name type="scientific">Eucalyptus globulus</name>
    <name type="common">Tasmanian blue gum</name>
    <dbReference type="NCBI Taxonomy" id="34317"/>
    <lineage>
        <taxon>Eukaryota</taxon>
        <taxon>Viridiplantae</taxon>
        <taxon>Streptophyta</taxon>
        <taxon>Embryophyta</taxon>
        <taxon>Tracheophyta</taxon>
        <taxon>Spermatophyta</taxon>
        <taxon>Magnoliopsida</taxon>
        <taxon>eudicotyledons</taxon>
        <taxon>Gunneridae</taxon>
        <taxon>Pentapetalae</taxon>
        <taxon>rosids</taxon>
        <taxon>malvids</taxon>
        <taxon>Myrtales</taxon>
        <taxon>Myrtaceae</taxon>
        <taxon>Myrtoideae</taxon>
        <taxon>Eucalypteae</taxon>
        <taxon>Eucalyptus</taxon>
    </lineage>
</organism>
<protein>
    <recommendedName>
        <fullName evidence="5">Protodermal factor 1</fullName>
    </recommendedName>
</protein>
<evidence type="ECO:0008006" key="5">
    <source>
        <dbReference type="Google" id="ProtNLM"/>
    </source>
</evidence>
<accession>A0ABD3ING2</accession>
<dbReference type="InterPro" id="IPR039923">
    <property type="entry name" value="Protodermal_1"/>
</dbReference>
<keyword evidence="4" id="KW-1185">Reference proteome</keyword>